<dbReference type="EMBL" id="CAJGYO010000015">
    <property type="protein sequence ID" value="CAD6270588.1"/>
    <property type="molecule type" value="Genomic_DNA"/>
</dbReference>
<comment type="caution">
    <text evidence="2">The sequence shown here is derived from an EMBL/GenBank/DDBJ whole genome shotgun (WGS) entry which is preliminary data.</text>
</comment>
<name>A0A811RLA3_9POAL</name>
<accession>A0A811RLA3</accession>
<dbReference type="AlphaFoldDB" id="A0A811RLA3"/>
<organism evidence="2 3">
    <name type="scientific">Miscanthus lutarioriparius</name>
    <dbReference type="NCBI Taxonomy" id="422564"/>
    <lineage>
        <taxon>Eukaryota</taxon>
        <taxon>Viridiplantae</taxon>
        <taxon>Streptophyta</taxon>
        <taxon>Embryophyta</taxon>
        <taxon>Tracheophyta</taxon>
        <taxon>Spermatophyta</taxon>
        <taxon>Magnoliopsida</taxon>
        <taxon>Liliopsida</taxon>
        <taxon>Poales</taxon>
        <taxon>Poaceae</taxon>
        <taxon>PACMAD clade</taxon>
        <taxon>Panicoideae</taxon>
        <taxon>Andropogonodae</taxon>
        <taxon>Andropogoneae</taxon>
        <taxon>Saccharinae</taxon>
        <taxon>Miscanthus</taxon>
    </lineage>
</organism>
<evidence type="ECO:0000313" key="2">
    <source>
        <dbReference type="EMBL" id="CAD6270588.1"/>
    </source>
</evidence>
<dbReference type="Proteomes" id="UP000604825">
    <property type="component" value="Unassembled WGS sequence"/>
</dbReference>
<proteinExistence type="predicted"/>
<evidence type="ECO:0000256" key="1">
    <source>
        <dbReference type="SAM" id="MobiDB-lite"/>
    </source>
</evidence>
<protein>
    <submittedName>
        <fullName evidence="2">Uncharacterized protein</fullName>
    </submittedName>
</protein>
<keyword evidence="3" id="KW-1185">Reference proteome</keyword>
<reference evidence="2" key="1">
    <citation type="submission" date="2020-10" db="EMBL/GenBank/DDBJ databases">
        <authorList>
            <person name="Han B."/>
            <person name="Lu T."/>
            <person name="Zhao Q."/>
            <person name="Huang X."/>
            <person name="Zhao Y."/>
        </authorList>
    </citation>
    <scope>NUCLEOTIDE SEQUENCE</scope>
</reference>
<sequence>MSEHGTRRARYAVMTISHRVTRSRSSGSSVARENTTVDHNEPADPSAADEQRGGHLRGSAELPPIIPNEQDRPLIEPQGNS</sequence>
<feature type="compositionally biased region" description="Low complexity" evidence="1">
    <location>
        <begin position="23"/>
        <end position="32"/>
    </location>
</feature>
<gene>
    <name evidence="2" type="ORF">NCGR_LOCUS53880</name>
</gene>
<feature type="region of interest" description="Disordered" evidence="1">
    <location>
        <begin position="1"/>
        <end position="81"/>
    </location>
</feature>
<evidence type="ECO:0000313" key="3">
    <source>
        <dbReference type="Proteomes" id="UP000604825"/>
    </source>
</evidence>